<comment type="caution">
    <text evidence="1">The sequence shown here is derived from an EMBL/GenBank/DDBJ whole genome shotgun (WGS) entry which is preliminary data.</text>
</comment>
<gene>
    <name evidence="1" type="ORF">ColSpa_09295</name>
</gene>
<evidence type="ECO:0000313" key="2">
    <source>
        <dbReference type="Proteomes" id="UP001055115"/>
    </source>
</evidence>
<dbReference type="EMBL" id="BQXU01000027">
    <property type="protein sequence ID" value="GKT49114.1"/>
    <property type="molecule type" value="Genomic_DNA"/>
</dbReference>
<organism evidence="1 2">
    <name type="scientific">Colletotrichum spaethianum</name>
    <dbReference type="NCBI Taxonomy" id="700344"/>
    <lineage>
        <taxon>Eukaryota</taxon>
        <taxon>Fungi</taxon>
        <taxon>Dikarya</taxon>
        <taxon>Ascomycota</taxon>
        <taxon>Pezizomycotina</taxon>
        <taxon>Sordariomycetes</taxon>
        <taxon>Hypocreomycetidae</taxon>
        <taxon>Glomerellales</taxon>
        <taxon>Glomerellaceae</taxon>
        <taxon>Colletotrichum</taxon>
        <taxon>Colletotrichum spaethianum species complex</taxon>
    </lineage>
</organism>
<keyword evidence="2" id="KW-1185">Reference proteome</keyword>
<dbReference type="Proteomes" id="UP001055115">
    <property type="component" value="Unassembled WGS sequence"/>
</dbReference>
<evidence type="ECO:0000313" key="1">
    <source>
        <dbReference type="EMBL" id="GKT49114.1"/>
    </source>
</evidence>
<dbReference type="AlphaFoldDB" id="A0AA37PBG1"/>
<name>A0AA37PBG1_9PEZI</name>
<protein>
    <submittedName>
        <fullName evidence="1">Uncharacterized protein</fullName>
    </submittedName>
</protein>
<dbReference type="RefSeq" id="XP_049131464.1">
    <property type="nucleotide sequence ID" value="XM_049275507.1"/>
</dbReference>
<sequence>MGQVAEDIDGEFHFTNMCGTPFGILYTRKDDTPSRIYHMLHTNSTMAANGDRWVLTNNPRKLEPDESRDILCIFPGNFTHIMDDGIQQEPRKISATVPGVWKFLPSNYLLTISERDPALTVRFSDLTEHLVGLDNCQSSLPSILVRMDNTDMYFPAKSLPVQWDASLHPTNTGNEHWVSVADYEAKDALALFSSAMNKIKRTSQHSDQISSLNVENILLDATTLCHSCSPEPATILHRWDENGNIERVEDEQMAAQADQDLQRRPAPYQIQAWMNPNVGGAGRLSILNFRVLFRPISLAHRAHGHFPKTKNLMSTFVRSAQGLGTFNVQFGFWDPSLKELRPFKHSMIPVKEGDFPLDNARQPPTLRAMAWLYDVISGRLYSGC</sequence>
<accession>A0AA37PBG1</accession>
<dbReference type="GeneID" id="73330097"/>
<reference evidence="1 2" key="1">
    <citation type="submission" date="2022-03" db="EMBL/GenBank/DDBJ databases">
        <title>Genome data of Colletotrichum spp.</title>
        <authorList>
            <person name="Utami Y.D."/>
            <person name="Hiruma K."/>
        </authorList>
    </citation>
    <scope>NUCLEOTIDE SEQUENCE [LARGE SCALE GENOMIC DNA]</scope>
    <source>
        <strain evidence="1 2">MAFF 239500</strain>
    </source>
</reference>
<proteinExistence type="predicted"/>